<proteinExistence type="predicted"/>
<accession>A0A6J5NXV5</accession>
<evidence type="ECO:0000313" key="1">
    <source>
        <dbReference type="EMBL" id="CAB4164480.1"/>
    </source>
</evidence>
<protein>
    <submittedName>
        <fullName evidence="1">Uncharacterized protein</fullName>
    </submittedName>
</protein>
<reference evidence="1" key="1">
    <citation type="submission" date="2020-04" db="EMBL/GenBank/DDBJ databases">
        <authorList>
            <person name="Chiriac C."/>
            <person name="Salcher M."/>
            <person name="Ghai R."/>
            <person name="Kavagutti S V."/>
        </authorList>
    </citation>
    <scope>NUCLEOTIDE SEQUENCE</scope>
</reference>
<name>A0A6J5NXV5_9CAUD</name>
<organism evidence="1">
    <name type="scientific">uncultured Caudovirales phage</name>
    <dbReference type="NCBI Taxonomy" id="2100421"/>
    <lineage>
        <taxon>Viruses</taxon>
        <taxon>Duplodnaviria</taxon>
        <taxon>Heunggongvirae</taxon>
        <taxon>Uroviricota</taxon>
        <taxon>Caudoviricetes</taxon>
        <taxon>Peduoviridae</taxon>
        <taxon>Maltschvirus</taxon>
        <taxon>Maltschvirus maltsch</taxon>
    </lineage>
</organism>
<sequence length="87" mass="9584">MSIDLLNLPASESERIAYAENFDAAARLFARIADAQQHKTDAVTHLKAVLKAATEGNTQALTHATFKAYLYLDSIGENDHEETRPNP</sequence>
<dbReference type="EMBL" id="LR796761">
    <property type="protein sequence ID" value="CAB4164480.1"/>
    <property type="molecule type" value="Genomic_DNA"/>
</dbReference>
<gene>
    <name evidence="1" type="ORF">UFOVP830_41</name>
</gene>